<keyword evidence="9" id="KW-0328">Glycosyltransferase</keyword>
<dbReference type="PANTHER" id="PTHR10569">
    <property type="entry name" value="GLYCOGEN DEBRANCHING ENZYME"/>
    <property type="match status" value="1"/>
</dbReference>
<feature type="domain" description="Eukaryotic glycogen debranching enzyme N-terminal" evidence="18">
    <location>
        <begin position="36"/>
        <end position="131"/>
    </location>
</feature>
<evidence type="ECO:0000256" key="7">
    <source>
        <dbReference type="ARBA" id="ARBA00020723"/>
    </source>
</evidence>
<dbReference type="InterPro" id="IPR032788">
    <property type="entry name" value="AGL_central"/>
</dbReference>
<dbReference type="Pfam" id="PF14701">
    <property type="entry name" value="hDGE_amylase"/>
    <property type="match status" value="1"/>
</dbReference>
<evidence type="ECO:0000256" key="3">
    <source>
        <dbReference type="ARBA" id="ARBA00003530"/>
    </source>
</evidence>
<dbReference type="Pfam" id="PF14699">
    <property type="entry name" value="hGDE_N"/>
    <property type="match status" value="1"/>
</dbReference>
<organism evidence="21 22">
    <name type="scientific">Myxozyma melibiosi</name>
    <dbReference type="NCBI Taxonomy" id="54550"/>
    <lineage>
        <taxon>Eukaryota</taxon>
        <taxon>Fungi</taxon>
        <taxon>Dikarya</taxon>
        <taxon>Ascomycota</taxon>
        <taxon>Saccharomycotina</taxon>
        <taxon>Lipomycetes</taxon>
        <taxon>Lipomycetales</taxon>
        <taxon>Lipomycetaceae</taxon>
        <taxon>Myxozyma</taxon>
    </lineage>
</organism>
<dbReference type="Gene3D" id="1.50.10.10">
    <property type="match status" value="1"/>
</dbReference>
<evidence type="ECO:0000256" key="15">
    <source>
        <dbReference type="ARBA" id="ARBA00025780"/>
    </source>
</evidence>
<dbReference type="GeneID" id="90038412"/>
<dbReference type="EC" id="2.4.1.25" evidence="5"/>
<dbReference type="CDD" id="cd11327">
    <property type="entry name" value="AmyAc_Glg_debranch_2"/>
    <property type="match status" value="1"/>
</dbReference>
<dbReference type="InterPro" id="IPR010401">
    <property type="entry name" value="AGL/Gdb1"/>
</dbReference>
<evidence type="ECO:0000256" key="2">
    <source>
        <dbReference type="ARBA" id="ARBA00000927"/>
    </source>
</evidence>
<evidence type="ECO:0000256" key="11">
    <source>
        <dbReference type="ARBA" id="ARBA00022801"/>
    </source>
</evidence>
<proteinExistence type="inferred from homology"/>
<dbReference type="EC" id="3.2.1.33" evidence="6"/>
<dbReference type="NCBIfam" id="TIGR01531">
    <property type="entry name" value="glyc_debranch"/>
    <property type="match status" value="1"/>
</dbReference>
<dbReference type="InterPro" id="IPR032792">
    <property type="entry name" value="AGL_glucanoTrfase"/>
</dbReference>
<comment type="caution">
    <text evidence="21">The sequence shown here is derived from an EMBL/GenBank/DDBJ whole genome shotgun (WGS) entry which is preliminary data.</text>
</comment>
<dbReference type="PANTHER" id="PTHR10569:SF2">
    <property type="entry name" value="GLYCOGEN DEBRANCHING ENZYME"/>
    <property type="match status" value="1"/>
</dbReference>
<evidence type="ECO:0000256" key="5">
    <source>
        <dbReference type="ARBA" id="ARBA00012560"/>
    </source>
</evidence>
<evidence type="ECO:0000256" key="9">
    <source>
        <dbReference type="ARBA" id="ARBA00022676"/>
    </source>
</evidence>
<comment type="subcellular location">
    <subcellularLocation>
        <location evidence="4">Cytoplasm</location>
    </subcellularLocation>
</comment>
<dbReference type="InterPro" id="IPR012341">
    <property type="entry name" value="6hp_glycosidase-like_sf"/>
</dbReference>
<protein>
    <recommendedName>
        <fullName evidence="7">Glycogen debranching enzyme</fullName>
        <ecNumber evidence="5">2.4.1.25</ecNumber>
        <ecNumber evidence="6">3.2.1.33</ecNumber>
    </recommendedName>
    <alternativeName>
        <fullName evidence="16">Glycogen debrancher</fullName>
    </alternativeName>
</protein>
<keyword evidence="8" id="KW-0963">Cytoplasm</keyword>
<keyword evidence="14" id="KW-0326">Glycosidase</keyword>
<accession>A0ABR1F4T9</accession>
<comment type="catalytic activity">
    <reaction evidence="2">
        <text>Hydrolysis of (1-&gt;6)-alpha-D-glucosidic branch linkages in glycogen phosphorylase limit dextrin.</text>
        <dbReference type="EC" id="3.2.1.33"/>
    </reaction>
</comment>
<evidence type="ECO:0000259" key="19">
    <source>
        <dbReference type="Pfam" id="PF14701"/>
    </source>
</evidence>
<evidence type="ECO:0000256" key="10">
    <source>
        <dbReference type="ARBA" id="ARBA00022679"/>
    </source>
</evidence>
<evidence type="ECO:0000256" key="1">
    <source>
        <dbReference type="ARBA" id="ARBA00000439"/>
    </source>
</evidence>
<keyword evidence="22" id="KW-1185">Reference proteome</keyword>
<evidence type="ECO:0000313" key="21">
    <source>
        <dbReference type="EMBL" id="KAK7204849.1"/>
    </source>
</evidence>
<dbReference type="InterPro" id="IPR006421">
    <property type="entry name" value="Glycogen_debranch_met"/>
</dbReference>
<evidence type="ECO:0000256" key="14">
    <source>
        <dbReference type="ARBA" id="ARBA00023295"/>
    </source>
</evidence>
<comment type="function">
    <text evidence="3">Multifunctional enzyme acting as 1,4-alpha-D-glucan:1,4-alpha-D-glucan 4-alpha-D-glycosyltransferase and amylo-1,6-glucosidase in glycogen degradation.</text>
</comment>
<dbReference type="InterPro" id="IPR032790">
    <property type="entry name" value="GDE_C"/>
</dbReference>
<keyword evidence="10" id="KW-0808">Transferase</keyword>
<name>A0ABR1F4T9_9ASCO</name>
<evidence type="ECO:0000259" key="18">
    <source>
        <dbReference type="Pfam" id="PF14699"/>
    </source>
</evidence>
<sequence>MPRDIYILPLSDVGAPIPAGSGTFISLPSPYDPYILRFQVSSISSISRDGVLWCNVPPSSDVAFDREKFYPHEICPGFHAACHIDIEISTPGAYAFYLTYLPMNAFLAPLSLSKSVSARYHFTVAPRFSLNGARLPLDALNIQSVISKWMGPFETWDEKLAIIKGKGYNMIHFTPLQHRGDSNSPYSIYDQLEFDPEIFKNGIEDIDKLVSSMKDKHHLLSMTDVVWNHTASNSAWLREHPEAGYSIKTAPHLQAAYELDDALLSFSRSLRSLGLPTNLQGENDLLRIMDGIKVHVLGALRLWEFYVVDVETTTKKVVEAFKSKDTKATDVPENLSLVELSAFVRDRTARNFNKLGKRFRKYLEPVALAGILKTVLHEDADLETVKSETIRIIDEINLEFYREYDNDAGEILEQLFNRIKYIRLDAHGPKAGEINAKSPLADAYFTRVVVDGETIGLANNGWIWNGNPMVDFASSNSKAYLRREVIAWGDCVKLRYGRSPEDSPFLWEHMRKYTEICASHFYALRIDNCHSTPLHVGEYLLDCARKVRPDLYVVAELFTGSEDMDKLFVERLGINSLIREAMQAWSISELSRLVHRHGGKPIGSIMATKLCNDKFVQSSHVHALFMDCTHDNETPTQKRTVEDTLPNAALVAMCACATGSVVGYDECYPHLLDIVNEKRMYTFGNGIGEIKKVLNDVHENTGRIGAEEMHVHHEGNFVTVHRVSPREGKGWFLIAHTKFTDNCSNQRLGTIILQGTFARSIIATSLEKKGEYKHSDTVLNGVPVKVVDLKEPSVVFNSVLNQSEITLPDHFPPGSIALIRTWIPSAEESVDDFVVSGAAEAVKDLDLIDLNVVLYRCDGEERDLSMGKDGVYVVPNFGPLVYAGLQGFMSPFTQIILNNDLAHPICDHLRQGQWALDYIVYRLKSHVDEFPHLNSLIAWLESRFDAIRKVPPFLLPRYFAMVLQAVYEACRDQAVSILLGSEFENSHFFLQSLLLCSVQMVGKVNSTSLVPSKIVPAMAAGLPHFSKDYMRCWGRDVFISLRGLLIIPNRHEEAKEHILAFASTLKHGMIPNLLDAGRNPRYNSRDSVWFFLQNIQDYVKLVPNGKQILSEQVKRRFPLDDTFVEWDDPRAFSYSTSLLDIIQEILQRHAEGLHFREHNAGPQLDMQMKDEGFNIDVEVDWETGLVFGGNQWNCGTWMDKMGESDRAGNKGWPGTPRDGAAIEISGMLKSALRWVNELRKEGSYPYDSVTTAGGSKVVTFKKWEELVQSNFERCYYVPLEPSDDDKFVINKACVNRRGIYKDLFRSGKEYEDYELRPNFAIAMTVAPELFDAEKAIGAIAIADSVLRGPVGMRTLDPSDLNYRPYYNNSEDSTDFKTSKGRNYHQGPEWVWCTGYFLRAFLHFDLIRKTTDVERLETLQQIHLRLQAHLKWIESSPWAGLAELTNRDGEVCNDSSPTQAWSAATLIDVFKDVQLKFRLEMHSV</sequence>
<evidence type="ECO:0000256" key="12">
    <source>
        <dbReference type="ARBA" id="ARBA00023056"/>
    </source>
</evidence>
<evidence type="ECO:0000256" key="4">
    <source>
        <dbReference type="ARBA" id="ARBA00004496"/>
    </source>
</evidence>
<evidence type="ECO:0000256" key="6">
    <source>
        <dbReference type="ARBA" id="ARBA00012778"/>
    </source>
</evidence>
<evidence type="ECO:0000259" key="20">
    <source>
        <dbReference type="Pfam" id="PF14702"/>
    </source>
</evidence>
<comment type="similarity">
    <text evidence="15">Belongs to the glycogen debranching enzyme family.</text>
</comment>
<dbReference type="SUPFAM" id="SSF51445">
    <property type="entry name" value="(Trans)glycosidases"/>
    <property type="match status" value="1"/>
</dbReference>
<dbReference type="Pfam" id="PF06202">
    <property type="entry name" value="GDE_C"/>
    <property type="match status" value="1"/>
</dbReference>
<evidence type="ECO:0000313" key="22">
    <source>
        <dbReference type="Proteomes" id="UP001498771"/>
    </source>
</evidence>
<keyword evidence="12" id="KW-0320">Glycogen biosynthesis</keyword>
<dbReference type="InterPro" id="IPR017853">
    <property type="entry name" value="GH"/>
</dbReference>
<evidence type="ECO:0000256" key="13">
    <source>
        <dbReference type="ARBA" id="ARBA00023268"/>
    </source>
</evidence>
<evidence type="ECO:0000256" key="8">
    <source>
        <dbReference type="ARBA" id="ARBA00022490"/>
    </source>
</evidence>
<evidence type="ECO:0000256" key="16">
    <source>
        <dbReference type="ARBA" id="ARBA00031477"/>
    </source>
</evidence>
<dbReference type="Pfam" id="PF14702">
    <property type="entry name" value="hGDE_central"/>
    <property type="match status" value="1"/>
</dbReference>
<dbReference type="Gene3D" id="3.20.20.80">
    <property type="entry name" value="Glycosidases"/>
    <property type="match status" value="2"/>
</dbReference>
<dbReference type="EMBL" id="JBBJBU010000007">
    <property type="protein sequence ID" value="KAK7204849.1"/>
    <property type="molecule type" value="Genomic_DNA"/>
</dbReference>
<feature type="domain" description="Glycogen debranching enzyme central" evidence="20">
    <location>
        <begin position="686"/>
        <end position="923"/>
    </location>
</feature>
<dbReference type="RefSeq" id="XP_064767882.1">
    <property type="nucleotide sequence ID" value="XM_064912900.1"/>
</dbReference>
<comment type="catalytic activity">
    <reaction evidence="1">
        <text>Transfers a segment of a (1-&gt;4)-alpha-D-glucan to a new position in an acceptor, which may be glucose or a (1-&gt;4)-alpha-D-glucan.</text>
        <dbReference type="EC" id="2.4.1.25"/>
    </reaction>
</comment>
<keyword evidence="13" id="KW-0511">Multifunctional enzyme</keyword>
<dbReference type="InterPro" id="IPR029436">
    <property type="entry name" value="AGL_euk_N"/>
</dbReference>
<feature type="domain" description="Glycogen debranching enzyme C-terminal" evidence="17">
    <location>
        <begin position="997"/>
        <end position="1466"/>
    </location>
</feature>
<feature type="domain" description="Glycogen debranching enzyme glucanotransferase" evidence="19">
    <location>
        <begin position="134"/>
        <end position="552"/>
    </location>
</feature>
<evidence type="ECO:0000259" key="17">
    <source>
        <dbReference type="Pfam" id="PF06202"/>
    </source>
</evidence>
<dbReference type="Proteomes" id="UP001498771">
    <property type="component" value="Unassembled WGS sequence"/>
</dbReference>
<keyword evidence="11" id="KW-0378">Hydrolase</keyword>
<dbReference type="InterPro" id="IPR008928">
    <property type="entry name" value="6-hairpin_glycosidase_sf"/>
</dbReference>
<gene>
    <name evidence="21" type="ORF">BZA70DRAFT_280152</name>
</gene>
<dbReference type="SUPFAM" id="SSF48208">
    <property type="entry name" value="Six-hairpin glycosidases"/>
    <property type="match status" value="1"/>
</dbReference>
<reference evidence="21 22" key="1">
    <citation type="submission" date="2024-03" db="EMBL/GenBank/DDBJ databases">
        <title>Genome-scale model development and genomic sequencing of the oleaginous clade Lipomyces.</title>
        <authorList>
            <consortium name="Lawrence Berkeley National Laboratory"/>
            <person name="Czajka J.J."/>
            <person name="Han Y."/>
            <person name="Kim J."/>
            <person name="Mondo S.J."/>
            <person name="Hofstad B.A."/>
            <person name="Robles A."/>
            <person name="Haridas S."/>
            <person name="Riley R."/>
            <person name="LaButti K."/>
            <person name="Pangilinan J."/>
            <person name="Andreopoulos W."/>
            <person name="Lipzen A."/>
            <person name="Yan J."/>
            <person name="Wang M."/>
            <person name="Ng V."/>
            <person name="Grigoriev I.V."/>
            <person name="Spatafora J.W."/>
            <person name="Magnuson J.K."/>
            <person name="Baker S.E."/>
            <person name="Pomraning K.R."/>
        </authorList>
    </citation>
    <scope>NUCLEOTIDE SEQUENCE [LARGE SCALE GENOMIC DNA]</scope>
    <source>
        <strain evidence="21 22">Phaff 52-87</strain>
    </source>
</reference>